<dbReference type="InterPro" id="IPR007235">
    <property type="entry name" value="Glyco_trans_28_C"/>
</dbReference>
<sequence length="170" mass="19289">MADEKIVFVTVGTTSFDRLVETLTSKPVLNVLERLGYTKLVVQIGRGKFQPESFEKKGFALEFYRYKESLRDDMSKASLIISHAGAGCITESLLLHKQLIVVVNEKLMDNHQFELAKQLAMDEHLVYCICDDLKDVLEQKDLSSLKRFLPGQPKLFGKFLDDFLGVKSAE</sequence>
<dbReference type="OrthoDB" id="20273at2759"/>
<keyword evidence="10" id="KW-1185">Reference proteome</keyword>
<dbReference type="AlphaFoldDB" id="A0A7D9J0L8"/>
<dbReference type="SUPFAM" id="SSF53756">
    <property type="entry name" value="UDP-Glycosyltransferase/glycogen phosphorylase"/>
    <property type="match status" value="1"/>
</dbReference>
<gene>
    <name evidence="9" type="ORF">PACLA_8A012452</name>
</gene>
<name>A0A7D9J0L8_PARCT</name>
<evidence type="ECO:0000256" key="5">
    <source>
        <dbReference type="ARBA" id="ARBA00022676"/>
    </source>
</evidence>
<evidence type="ECO:0000313" key="10">
    <source>
        <dbReference type="Proteomes" id="UP001152795"/>
    </source>
</evidence>
<comment type="similarity">
    <text evidence="2">Belongs to the glycosyltransferase 28 family.</text>
</comment>
<dbReference type="EMBL" id="CACRXK020009768">
    <property type="protein sequence ID" value="CAB4017921.1"/>
    <property type="molecule type" value="Genomic_DNA"/>
</dbReference>
<evidence type="ECO:0000256" key="7">
    <source>
        <dbReference type="ARBA" id="ARBA00022824"/>
    </source>
</evidence>
<evidence type="ECO:0000256" key="4">
    <source>
        <dbReference type="ARBA" id="ARBA00017468"/>
    </source>
</evidence>
<evidence type="ECO:0000256" key="2">
    <source>
        <dbReference type="ARBA" id="ARBA00006962"/>
    </source>
</evidence>
<dbReference type="PANTHER" id="PTHR12867">
    <property type="entry name" value="GLYCOSYL TRANSFERASE-RELATED"/>
    <property type="match status" value="1"/>
</dbReference>
<dbReference type="GO" id="GO:0004577">
    <property type="term" value="F:N-acetylglucosaminyldiphosphodolichol N-acetylglucosaminyltransferase activity"/>
    <property type="evidence" value="ECO:0007669"/>
    <property type="project" value="UniProtKB-EC"/>
</dbReference>
<comment type="caution">
    <text evidence="9">The sequence shown here is derived from an EMBL/GenBank/DDBJ whole genome shotgun (WGS) entry which is preliminary data.</text>
</comment>
<dbReference type="Gene3D" id="3.40.50.2000">
    <property type="entry name" value="Glycogen Phosphorylase B"/>
    <property type="match status" value="1"/>
</dbReference>
<feature type="domain" description="Glycosyl transferase family 28 C-terminal" evidence="8">
    <location>
        <begin position="6"/>
        <end position="144"/>
    </location>
</feature>
<evidence type="ECO:0000256" key="1">
    <source>
        <dbReference type="ARBA" id="ARBA00004240"/>
    </source>
</evidence>
<dbReference type="GO" id="GO:0006488">
    <property type="term" value="P:dolichol-linked oligosaccharide biosynthetic process"/>
    <property type="evidence" value="ECO:0007669"/>
    <property type="project" value="InterPro"/>
</dbReference>
<protein>
    <recommendedName>
        <fullName evidence="4">UDP-N-acetylglucosamine transferase subunit ALG13</fullName>
        <ecNumber evidence="3">2.4.1.141</ecNumber>
    </recommendedName>
</protein>
<comment type="subcellular location">
    <subcellularLocation>
        <location evidence="1">Endoplasmic reticulum</location>
    </subcellularLocation>
</comment>
<dbReference type="Pfam" id="PF04101">
    <property type="entry name" value="Glyco_tran_28_C"/>
    <property type="match status" value="1"/>
</dbReference>
<dbReference type="EC" id="2.4.1.141" evidence="3"/>
<dbReference type="InterPro" id="IPR039042">
    <property type="entry name" value="Alg13-like"/>
</dbReference>
<evidence type="ECO:0000259" key="8">
    <source>
        <dbReference type="Pfam" id="PF04101"/>
    </source>
</evidence>
<evidence type="ECO:0000256" key="6">
    <source>
        <dbReference type="ARBA" id="ARBA00022679"/>
    </source>
</evidence>
<reference evidence="9" key="1">
    <citation type="submission" date="2020-04" db="EMBL/GenBank/DDBJ databases">
        <authorList>
            <person name="Alioto T."/>
            <person name="Alioto T."/>
            <person name="Gomez Garrido J."/>
        </authorList>
    </citation>
    <scope>NUCLEOTIDE SEQUENCE</scope>
    <source>
        <strain evidence="9">A484AB</strain>
    </source>
</reference>
<keyword evidence="6 9" id="KW-0808">Transferase</keyword>
<dbReference type="PANTHER" id="PTHR12867:SF6">
    <property type="entry name" value="N-ACETYLGLUCOSAMINYLDIPHOSPHODOLICHOL N-ACETYLGLUCOSAMINYLTRANSFERASE"/>
    <property type="match status" value="1"/>
</dbReference>
<keyword evidence="7" id="KW-0256">Endoplasmic reticulum</keyword>
<evidence type="ECO:0000256" key="3">
    <source>
        <dbReference type="ARBA" id="ARBA00012614"/>
    </source>
</evidence>
<dbReference type="GO" id="GO:0005783">
    <property type="term" value="C:endoplasmic reticulum"/>
    <property type="evidence" value="ECO:0007669"/>
    <property type="project" value="UniProtKB-SubCell"/>
</dbReference>
<accession>A0A7D9J0L8</accession>
<dbReference type="Proteomes" id="UP001152795">
    <property type="component" value="Unassembled WGS sequence"/>
</dbReference>
<keyword evidence="5" id="KW-0328">Glycosyltransferase</keyword>
<organism evidence="9 10">
    <name type="scientific">Paramuricea clavata</name>
    <name type="common">Red gorgonian</name>
    <name type="synonym">Violescent sea-whip</name>
    <dbReference type="NCBI Taxonomy" id="317549"/>
    <lineage>
        <taxon>Eukaryota</taxon>
        <taxon>Metazoa</taxon>
        <taxon>Cnidaria</taxon>
        <taxon>Anthozoa</taxon>
        <taxon>Octocorallia</taxon>
        <taxon>Malacalcyonacea</taxon>
        <taxon>Plexauridae</taxon>
        <taxon>Paramuricea</taxon>
    </lineage>
</organism>
<proteinExistence type="inferred from homology"/>
<evidence type="ECO:0000313" key="9">
    <source>
        <dbReference type="EMBL" id="CAB4017921.1"/>
    </source>
</evidence>